<feature type="transmembrane region" description="Helical" evidence="8">
    <location>
        <begin position="218"/>
        <end position="239"/>
    </location>
</feature>
<protein>
    <submittedName>
        <fullName evidence="9">Uncharacterized protein</fullName>
    </submittedName>
</protein>
<evidence type="ECO:0000256" key="5">
    <source>
        <dbReference type="ARBA" id="ARBA00023136"/>
    </source>
</evidence>
<evidence type="ECO:0000256" key="6">
    <source>
        <dbReference type="ARBA" id="ARBA00023170"/>
    </source>
</evidence>
<organism evidence="9 10">
    <name type="scientific">Bemisia tabaci</name>
    <name type="common">Sweetpotato whitefly</name>
    <name type="synonym">Aleurodes tabaci</name>
    <dbReference type="NCBI Taxonomy" id="7038"/>
    <lineage>
        <taxon>Eukaryota</taxon>
        <taxon>Metazoa</taxon>
        <taxon>Ecdysozoa</taxon>
        <taxon>Arthropoda</taxon>
        <taxon>Hexapoda</taxon>
        <taxon>Insecta</taxon>
        <taxon>Pterygota</taxon>
        <taxon>Neoptera</taxon>
        <taxon>Paraneoptera</taxon>
        <taxon>Hemiptera</taxon>
        <taxon>Sternorrhyncha</taxon>
        <taxon>Aleyrodoidea</taxon>
        <taxon>Aleyrodidae</taxon>
        <taxon>Aleyrodinae</taxon>
        <taxon>Bemisia</taxon>
    </lineage>
</organism>
<keyword evidence="7" id="KW-0325">Glycoprotein</keyword>
<keyword evidence="2" id="KW-1003">Cell membrane</keyword>
<sequence>MTTLLSNRVMYPEIDSLKSLEESDHLIQVHDYEKSEISSLFDQLNQSETMKAKLADSFKFYRDYVIGSIFWIQHGVDLDSVVSTSDVFAAMSQVYGDWMEESEKNVRSMAEADALLLSLPFSAKPKENIRMKHLFKDQWVEYHLVEEYLTTYPLILLFLKNSFYFEKFNQLIAQYFETGHAGRLLAIVDDSSIQQQEAVSNKNTQGPRPFSLNDVQSAFIGLIVGLFLSFLAFLGEILIDYFQHSSISKYPKLLKHFLLKKAQRGIQRVY</sequence>
<keyword evidence="6" id="KW-0675">Receptor</keyword>
<dbReference type="PANTHER" id="PTHR42643:SF38">
    <property type="entry name" value="IONOTROPIC RECEPTOR 100A"/>
    <property type="match status" value="1"/>
</dbReference>
<evidence type="ECO:0000256" key="8">
    <source>
        <dbReference type="SAM" id="Phobius"/>
    </source>
</evidence>
<keyword evidence="10" id="KW-1185">Reference proteome</keyword>
<evidence type="ECO:0000256" key="7">
    <source>
        <dbReference type="ARBA" id="ARBA00023180"/>
    </source>
</evidence>
<comment type="subcellular location">
    <subcellularLocation>
        <location evidence="1">Cell membrane</location>
        <topology evidence="1">Multi-pass membrane protein</topology>
    </subcellularLocation>
</comment>
<accession>A0A9P0A8D0</accession>
<evidence type="ECO:0000313" key="10">
    <source>
        <dbReference type="Proteomes" id="UP001152759"/>
    </source>
</evidence>
<dbReference type="PANTHER" id="PTHR42643">
    <property type="entry name" value="IONOTROPIC RECEPTOR 20A-RELATED"/>
    <property type="match status" value="1"/>
</dbReference>
<dbReference type="InterPro" id="IPR052192">
    <property type="entry name" value="Insect_Ionotropic_Sensory_Rcpt"/>
</dbReference>
<evidence type="ECO:0000313" key="9">
    <source>
        <dbReference type="EMBL" id="CAH0386030.1"/>
    </source>
</evidence>
<dbReference type="AlphaFoldDB" id="A0A9P0A8D0"/>
<dbReference type="EMBL" id="OU963864">
    <property type="protein sequence ID" value="CAH0386030.1"/>
    <property type="molecule type" value="Genomic_DNA"/>
</dbReference>
<gene>
    <name evidence="9" type="ORF">BEMITA_LOCUS5195</name>
</gene>
<name>A0A9P0A8D0_BEMTA</name>
<dbReference type="GO" id="GO:0005886">
    <property type="term" value="C:plasma membrane"/>
    <property type="evidence" value="ECO:0007669"/>
    <property type="project" value="UniProtKB-SubCell"/>
</dbReference>
<keyword evidence="4 8" id="KW-1133">Transmembrane helix</keyword>
<reference evidence="9" key="1">
    <citation type="submission" date="2021-12" db="EMBL/GenBank/DDBJ databases">
        <authorList>
            <person name="King R."/>
        </authorList>
    </citation>
    <scope>NUCLEOTIDE SEQUENCE</scope>
</reference>
<dbReference type="Proteomes" id="UP001152759">
    <property type="component" value="Chromosome 3"/>
</dbReference>
<evidence type="ECO:0000256" key="4">
    <source>
        <dbReference type="ARBA" id="ARBA00022989"/>
    </source>
</evidence>
<evidence type="ECO:0000256" key="2">
    <source>
        <dbReference type="ARBA" id="ARBA00022475"/>
    </source>
</evidence>
<keyword evidence="5 8" id="KW-0472">Membrane</keyword>
<evidence type="ECO:0000256" key="1">
    <source>
        <dbReference type="ARBA" id="ARBA00004651"/>
    </source>
</evidence>
<keyword evidence="3 8" id="KW-0812">Transmembrane</keyword>
<proteinExistence type="predicted"/>
<evidence type="ECO:0000256" key="3">
    <source>
        <dbReference type="ARBA" id="ARBA00022692"/>
    </source>
</evidence>